<keyword evidence="14" id="KW-0325">Glycoprotein</keyword>
<comment type="cofactor">
    <cofactor evidence="2">
        <name>Fe cation</name>
        <dbReference type="ChEBI" id="CHEBI:24875"/>
    </cofactor>
</comment>
<dbReference type="EC" id="1.14.11.7" evidence="4"/>
<dbReference type="Proteomes" id="UP000516260">
    <property type="component" value="Chromosome 5"/>
</dbReference>
<dbReference type="PROSITE" id="PS51471">
    <property type="entry name" value="FE2OG_OXY"/>
    <property type="match status" value="1"/>
</dbReference>
<dbReference type="Gene3D" id="2.60.120.620">
    <property type="entry name" value="q2cbj1_9rhob like domain"/>
    <property type="match status" value="1"/>
</dbReference>
<evidence type="ECO:0000256" key="3">
    <source>
        <dbReference type="ARBA" id="ARBA00006487"/>
    </source>
</evidence>
<dbReference type="EMBL" id="SWLE01000018">
    <property type="protein sequence ID" value="TNM88330.1"/>
    <property type="molecule type" value="Genomic_DNA"/>
</dbReference>
<evidence type="ECO:0000256" key="8">
    <source>
        <dbReference type="ARBA" id="ARBA00022803"/>
    </source>
</evidence>
<dbReference type="GO" id="GO:0005783">
    <property type="term" value="C:endoplasmic reticulum"/>
    <property type="evidence" value="ECO:0007669"/>
    <property type="project" value="TreeGrafter"/>
</dbReference>
<dbReference type="PANTHER" id="PTHR14049">
    <property type="entry name" value="LEPRECAN 1"/>
    <property type="match status" value="1"/>
</dbReference>
<gene>
    <name evidence="17" type="ORF">fugu_004584</name>
</gene>
<evidence type="ECO:0000256" key="2">
    <source>
        <dbReference type="ARBA" id="ARBA00001962"/>
    </source>
</evidence>
<comment type="caution">
    <text evidence="17">The sequence shown here is derived from an EMBL/GenBank/DDBJ whole genome shotgun (WGS) entry which is preliminary data.</text>
</comment>
<reference evidence="17 18" key="1">
    <citation type="submission" date="2019-04" db="EMBL/GenBank/DDBJ databases">
        <title>The sequence and de novo assembly of Takifugu bimaculatus genome using PacBio and Hi-C technologies.</title>
        <authorList>
            <person name="Xu P."/>
            <person name="Liu B."/>
            <person name="Zhou Z."/>
        </authorList>
    </citation>
    <scope>NUCLEOTIDE SEQUENCE [LARGE SCALE GENOMIC DNA]</scope>
    <source>
        <strain evidence="17">TB-2018</strain>
        <tissue evidence="17">Muscle</tissue>
    </source>
</reference>
<evidence type="ECO:0000256" key="4">
    <source>
        <dbReference type="ARBA" id="ARBA00012262"/>
    </source>
</evidence>
<name>A0A4Z2BB93_9TELE</name>
<keyword evidence="7" id="KW-0677">Repeat</keyword>
<evidence type="ECO:0000256" key="7">
    <source>
        <dbReference type="ARBA" id="ARBA00022737"/>
    </source>
</evidence>
<dbReference type="InterPro" id="IPR006620">
    <property type="entry name" value="Pro_4_hyd_alph"/>
</dbReference>
<keyword evidence="5" id="KW-0479">Metal-binding</keyword>
<feature type="compositionally biased region" description="Basic and acidic residues" evidence="15">
    <location>
        <begin position="1"/>
        <end position="17"/>
    </location>
</feature>
<dbReference type="GO" id="GO:0031418">
    <property type="term" value="F:L-ascorbic acid binding"/>
    <property type="evidence" value="ECO:0007669"/>
    <property type="project" value="UniProtKB-KW"/>
</dbReference>
<feature type="region of interest" description="Disordered" evidence="15">
    <location>
        <begin position="1"/>
        <end position="20"/>
    </location>
</feature>
<feature type="compositionally biased region" description="Basic residues" evidence="15">
    <location>
        <begin position="353"/>
        <end position="366"/>
    </location>
</feature>
<comment type="similarity">
    <text evidence="3">Belongs to the leprecan family.</text>
</comment>
<evidence type="ECO:0000256" key="15">
    <source>
        <dbReference type="SAM" id="MobiDB-lite"/>
    </source>
</evidence>
<dbReference type="PANTHER" id="PTHR14049:SF5">
    <property type="entry name" value="PROLYL 3-HYDROXYLASE 1"/>
    <property type="match status" value="1"/>
</dbReference>
<feature type="region of interest" description="Disordered" evidence="15">
    <location>
        <begin position="294"/>
        <end position="379"/>
    </location>
</feature>
<evidence type="ECO:0000259" key="16">
    <source>
        <dbReference type="PROSITE" id="PS51471"/>
    </source>
</evidence>
<evidence type="ECO:0000256" key="6">
    <source>
        <dbReference type="ARBA" id="ARBA00022729"/>
    </source>
</evidence>
<evidence type="ECO:0000313" key="18">
    <source>
        <dbReference type="Proteomes" id="UP000516260"/>
    </source>
</evidence>
<feature type="compositionally biased region" description="Basic residues" evidence="15">
    <location>
        <begin position="306"/>
        <end position="315"/>
    </location>
</feature>
<proteinExistence type="inferred from homology"/>
<evidence type="ECO:0000313" key="17">
    <source>
        <dbReference type="EMBL" id="TNM88330.1"/>
    </source>
</evidence>
<evidence type="ECO:0000256" key="11">
    <source>
        <dbReference type="ARBA" id="ARBA00022964"/>
    </source>
</evidence>
<dbReference type="Pfam" id="PF13640">
    <property type="entry name" value="2OG-FeII_Oxy_3"/>
    <property type="match status" value="1"/>
</dbReference>
<dbReference type="SMART" id="SM00702">
    <property type="entry name" value="P4Hc"/>
    <property type="match status" value="1"/>
</dbReference>
<keyword evidence="12" id="KW-0560">Oxidoreductase</keyword>
<evidence type="ECO:0000256" key="1">
    <source>
        <dbReference type="ARBA" id="ARBA00001961"/>
    </source>
</evidence>
<protein>
    <recommendedName>
        <fullName evidence="4">procollagen-proline 3-dioxygenase</fullName>
        <ecNumber evidence="4">1.14.11.7</ecNumber>
    </recommendedName>
</protein>
<dbReference type="GO" id="GO:0032963">
    <property type="term" value="P:collagen metabolic process"/>
    <property type="evidence" value="ECO:0007669"/>
    <property type="project" value="InterPro"/>
</dbReference>
<organism evidence="17 18">
    <name type="scientific">Takifugu bimaculatus</name>
    <dbReference type="NCBI Taxonomy" id="433685"/>
    <lineage>
        <taxon>Eukaryota</taxon>
        <taxon>Metazoa</taxon>
        <taxon>Chordata</taxon>
        <taxon>Craniata</taxon>
        <taxon>Vertebrata</taxon>
        <taxon>Euteleostomi</taxon>
        <taxon>Actinopterygii</taxon>
        <taxon>Neopterygii</taxon>
        <taxon>Teleostei</taxon>
        <taxon>Neoteleostei</taxon>
        <taxon>Acanthomorphata</taxon>
        <taxon>Eupercaria</taxon>
        <taxon>Tetraodontiformes</taxon>
        <taxon>Tetradontoidea</taxon>
        <taxon>Tetraodontidae</taxon>
        <taxon>Takifugu</taxon>
    </lineage>
</organism>
<keyword evidence="10" id="KW-0847">Vitamin C</keyword>
<evidence type="ECO:0000256" key="13">
    <source>
        <dbReference type="ARBA" id="ARBA00023004"/>
    </source>
</evidence>
<evidence type="ECO:0000256" key="5">
    <source>
        <dbReference type="ARBA" id="ARBA00022723"/>
    </source>
</evidence>
<keyword evidence="13" id="KW-0408">Iron</keyword>
<keyword evidence="11" id="KW-0223">Dioxygenase</keyword>
<keyword evidence="18" id="KW-1185">Reference proteome</keyword>
<keyword evidence="8" id="KW-0802">TPR repeat</keyword>
<keyword evidence="9" id="KW-0256">Endoplasmic reticulum</keyword>
<dbReference type="GO" id="GO:0019797">
    <property type="term" value="F:procollagen-proline 3-dioxygenase activity"/>
    <property type="evidence" value="ECO:0007669"/>
    <property type="project" value="UniProtKB-EC"/>
</dbReference>
<dbReference type="AlphaFoldDB" id="A0A4Z2BB93"/>
<evidence type="ECO:0000256" key="10">
    <source>
        <dbReference type="ARBA" id="ARBA00022896"/>
    </source>
</evidence>
<dbReference type="InterPro" id="IPR039575">
    <property type="entry name" value="P3H"/>
</dbReference>
<dbReference type="InterPro" id="IPR005123">
    <property type="entry name" value="Oxoglu/Fe-dep_dioxygenase_dom"/>
</dbReference>
<sequence>MKEIETLVEEKKKDSSDVAKMVAPQPGVPQVQEDDIRVSMTEKQLNGSQRVLLDKVISEDECRELQRLSNAAALKGDGYRGTPSPHSPGEMFQGVTVLKALKLGQEGKVPLKSARAFFDVSEKARKILELYFQLKTPLYFSYSHLVCRSAIDEKQEARTDLSHPVHADNCLLVSEMNECIKEPPAYTHRDYSAILYLNDDFEGGDFIFTKLDAKTVTAEIRPQCGRMVGFGAGKENPHGVRAVTKGQRCAVALWFTLDPAHEEKERIQAQEMLKMFSAPVNQEFIKMKWPQRLTLQHQSPLDKREQRRNKKKNQRKSNQMQQQLSRKTSRQRSKQERNQQPKLLPKPNPRAKLQQRPRQKPRRQTKKTQSQLLKRQLKLPPRVAKQEVEQFQALRAAKRSSDVTAPTTGRAVFFYCFSA</sequence>
<feature type="domain" description="Fe2OG dioxygenase" evidence="16">
    <location>
        <begin position="143"/>
        <end position="257"/>
    </location>
</feature>
<evidence type="ECO:0000256" key="9">
    <source>
        <dbReference type="ARBA" id="ARBA00022824"/>
    </source>
</evidence>
<dbReference type="GO" id="GO:0005506">
    <property type="term" value="F:iron ion binding"/>
    <property type="evidence" value="ECO:0007669"/>
    <property type="project" value="InterPro"/>
</dbReference>
<dbReference type="FunFam" id="2.60.120.620:FF:000003">
    <property type="entry name" value="Prolyl 3-hydroxylase 2"/>
    <property type="match status" value="1"/>
</dbReference>
<dbReference type="InterPro" id="IPR044862">
    <property type="entry name" value="Pro_4_hyd_alph_FE2OG_OXY"/>
</dbReference>
<keyword evidence="6" id="KW-0732">Signal</keyword>
<feature type="non-terminal residue" evidence="17">
    <location>
        <position position="419"/>
    </location>
</feature>
<accession>A0A4Z2BB93</accession>
<evidence type="ECO:0000256" key="12">
    <source>
        <dbReference type="ARBA" id="ARBA00023002"/>
    </source>
</evidence>
<evidence type="ECO:0000256" key="14">
    <source>
        <dbReference type="ARBA" id="ARBA00023180"/>
    </source>
</evidence>
<comment type="cofactor">
    <cofactor evidence="1">
        <name>L-ascorbate</name>
        <dbReference type="ChEBI" id="CHEBI:38290"/>
    </cofactor>
</comment>